<reference evidence="1 2" key="1">
    <citation type="journal article" date="2012" name="Science">
        <title>The Paleozoic origin of enzymatic lignin decomposition reconstructed from 31 fungal genomes.</title>
        <authorList>
            <person name="Floudas D."/>
            <person name="Binder M."/>
            <person name="Riley R."/>
            <person name="Barry K."/>
            <person name="Blanchette R.A."/>
            <person name="Henrissat B."/>
            <person name="Martinez A.T."/>
            <person name="Otillar R."/>
            <person name="Spatafora J.W."/>
            <person name="Yadav J.S."/>
            <person name="Aerts A."/>
            <person name="Benoit I."/>
            <person name="Boyd A."/>
            <person name="Carlson A."/>
            <person name="Copeland A."/>
            <person name="Coutinho P.M."/>
            <person name="de Vries R.P."/>
            <person name="Ferreira P."/>
            <person name="Findley K."/>
            <person name="Foster B."/>
            <person name="Gaskell J."/>
            <person name="Glotzer D."/>
            <person name="Gorecki P."/>
            <person name="Heitman J."/>
            <person name="Hesse C."/>
            <person name="Hori C."/>
            <person name="Igarashi K."/>
            <person name="Jurgens J.A."/>
            <person name="Kallen N."/>
            <person name="Kersten P."/>
            <person name="Kohler A."/>
            <person name="Kuees U."/>
            <person name="Kumar T.K.A."/>
            <person name="Kuo A."/>
            <person name="LaButti K."/>
            <person name="Larrondo L.F."/>
            <person name="Lindquist E."/>
            <person name="Ling A."/>
            <person name="Lombard V."/>
            <person name="Lucas S."/>
            <person name="Lundell T."/>
            <person name="Martin R."/>
            <person name="McLaughlin D.J."/>
            <person name="Morgenstern I."/>
            <person name="Morin E."/>
            <person name="Murat C."/>
            <person name="Nagy L.G."/>
            <person name="Nolan M."/>
            <person name="Ohm R.A."/>
            <person name="Patyshakuliyeva A."/>
            <person name="Rokas A."/>
            <person name="Ruiz-Duenas F.J."/>
            <person name="Sabat G."/>
            <person name="Salamov A."/>
            <person name="Samejima M."/>
            <person name="Schmutz J."/>
            <person name="Slot J.C."/>
            <person name="St John F."/>
            <person name="Stenlid J."/>
            <person name="Sun H."/>
            <person name="Sun S."/>
            <person name="Syed K."/>
            <person name="Tsang A."/>
            <person name="Wiebenga A."/>
            <person name="Young D."/>
            <person name="Pisabarro A."/>
            <person name="Eastwood D.C."/>
            <person name="Martin F."/>
            <person name="Cullen D."/>
            <person name="Grigoriev I.V."/>
            <person name="Hibbett D.S."/>
        </authorList>
    </citation>
    <scope>NUCLEOTIDE SEQUENCE [LARGE SCALE GENOMIC DNA]</scope>
    <source>
        <strain evidence="1 2">ATCC 11539</strain>
    </source>
</reference>
<protein>
    <recommendedName>
        <fullName evidence="3">F-box domain-containing protein</fullName>
    </recommendedName>
</protein>
<dbReference type="HOGENOM" id="CLU_988847_0_0_1"/>
<proteinExistence type="predicted"/>
<dbReference type="OrthoDB" id="3354475at2759"/>
<keyword evidence="2" id="KW-1185">Reference proteome</keyword>
<dbReference type="EMBL" id="KB469313">
    <property type="protein sequence ID" value="EPQ50742.1"/>
    <property type="molecule type" value="Genomic_DNA"/>
</dbReference>
<dbReference type="Proteomes" id="UP000030669">
    <property type="component" value="Unassembled WGS sequence"/>
</dbReference>
<dbReference type="RefSeq" id="XP_007870647.1">
    <property type="nucleotide sequence ID" value="XM_007872456.1"/>
</dbReference>
<name>S7PTT4_GLOTA</name>
<sequence>MPEDLWDLDDSQERRPFFVRTPLPTEWERFDYYARKVKAIVIGSEFDHEDLIADVCARGKNPLFPKLCAVNMWLVSDTFSYLPFFLTHHVRQVRIYVKCEWSGRGLNRFLDFLQQRTSRVESVRLEYEEDVDVPYAPLSDFVTPLECLNTFEWDIPLPWTDVWELAKLPNLHTLKLTVKDPAVNLHGSPLLPFPALLDLDLTMETMEGCLNFLDALRHRPLHSLVIEGDRTALDDIPSLIQYLSQPRLTESLKIIVINGTLDALWVPIPFERFRPLLLLKHL</sequence>
<evidence type="ECO:0000313" key="2">
    <source>
        <dbReference type="Proteomes" id="UP000030669"/>
    </source>
</evidence>
<evidence type="ECO:0000313" key="1">
    <source>
        <dbReference type="EMBL" id="EPQ50742.1"/>
    </source>
</evidence>
<accession>S7PTT4</accession>
<gene>
    <name evidence="1" type="ORF">GLOTRDRAFT_112577</name>
</gene>
<dbReference type="KEGG" id="gtr:GLOTRDRAFT_112577"/>
<dbReference type="AlphaFoldDB" id="S7PTT4"/>
<feature type="non-terminal residue" evidence="1">
    <location>
        <position position="282"/>
    </location>
</feature>
<evidence type="ECO:0008006" key="3">
    <source>
        <dbReference type="Google" id="ProtNLM"/>
    </source>
</evidence>
<organism evidence="1 2">
    <name type="scientific">Gloeophyllum trabeum (strain ATCC 11539 / FP-39264 / Madison 617)</name>
    <name type="common">Brown rot fungus</name>
    <dbReference type="NCBI Taxonomy" id="670483"/>
    <lineage>
        <taxon>Eukaryota</taxon>
        <taxon>Fungi</taxon>
        <taxon>Dikarya</taxon>
        <taxon>Basidiomycota</taxon>
        <taxon>Agaricomycotina</taxon>
        <taxon>Agaricomycetes</taxon>
        <taxon>Gloeophyllales</taxon>
        <taxon>Gloeophyllaceae</taxon>
        <taxon>Gloeophyllum</taxon>
    </lineage>
</organism>
<dbReference type="GeneID" id="19299570"/>